<dbReference type="PANTHER" id="PTHR19288">
    <property type="entry name" value="4-NITROPHENYLPHOSPHATASE-RELATED"/>
    <property type="match status" value="1"/>
</dbReference>
<dbReference type="Pfam" id="PF13456">
    <property type="entry name" value="RVT_3"/>
    <property type="match status" value="1"/>
</dbReference>
<accession>A0A834SJD5</accession>
<dbReference type="AlphaFoldDB" id="A0A834SJD5"/>
<evidence type="ECO:0000256" key="2">
    <source>
        <dbReference type="ARBA" id="ARBA00004229"/>
    </source>
</evidence>
<dbReference type="SUPFAM" id="SSF56784">
    <property type="entry name" value="HAD-like"/>
    <property type="match status" value="1"/>
</dbReference>
<evidence type="ECO:0000256" key="10">
    <source>
        <dbReference type="ARBA" id="ARBA00022990"/>
    </source>
</evidence>
<comment type="subcellular location">
    <subcellularLocation>
        <location evidence="2">Plastid</location>
        <location evidence="2">Chloroplast</location>
    </subcellularLocation>
</comment>
<dbReference type="EC" id="3.1.3.18" evidence="4"/>
<keyword evidence="7" id="KW-0934">Plastid</keyword>
<protein>
    <recommendedName>
        <fullName evidence="4">phosphoglycolate phosphatase</fullName>
        <ecNumber evidence="4">3.1.3.18</ecNumber>
    </recommendedName>
</protein>
<evidence type="ECO:0000259" key="14">
    <source>
        <dbReference type="Pfam" id="PF13456"/>
    </source>
</evidence>
<dbReference type="Gene3D" id="3.30.420.10">
    <property type="entry name" value="Ribonuclease H-like superfamily/Ribonuclease H"/>
    <property type="match status" value="1"/>
</dbReference>
<comment type="catalytic activity">
    <reaction evidence="1">
        <text>2-phosphoglycolate + H2O = glycolate + phosphate</text>
        <dbReference type="Rhea" id="RHEA:14369"/>
        <dbReference type="ChEBI" id="CHEBI:15377"/>
        <dbReference type="ChEBI" id="CHEBI:29805"/>
        <dbReference type="ChEBI" id="CHEBI:43474"/>
        <dbReference type="ChEBI" id="CHEBI:58033"/>
        <dbReference type="EC" id="3.1.3.18"/>
    </reaction>
</comment>
<gene>
    <name evidence="15" type="ORF">G2W53_044394</name>
</gene>
<dbReference type="InterPro" id="IPR036397">
    <property type="entry name" value="RNaseH_sf"/>
</dbReference>
<evidence type="ECO:0000256" key="12">
    <source>
        <dbReference type="ARBA" id="ARBA00059713"/>
    </source>
</evidence>
<dbReference type="Pfam" id="PF13344">
    <property type="entry name" value="Hydrolase_6"/>
    <property type="match status" value="1"/>
</dbReference>
<evidence type="ECO:0000256" key="3">
    <source>
        <dbReference type="ARBA" id="ARBA00006171"/>
    </source>
</evidence>
<evidence type="ECO:0000256" key="4">
    <source>
        <dbReference type="ARBA" id="ARBA00013078"/>
    </source>
</evidence>
<sequence length="829" mass="92124">MLKSATTPTVPRSVLVYHACSLSHRFWLQSNPIKFKFVGLSKRSQSVQNPLSNFTSIDRTRKGNTNRSGMGTFTTRALAQPLKNPDDLIDSVETFIFDCDGVIWKGDSLIEGVPETLDMLRSKGKRLVFVTNNSTKSRKQYGKKFETLGLNVSEEEIFASSFAAAAYLRSIDFPKDKKVYVIGEDGILKELELAGYQYLGGPEDGGKKIELKPGFFMEHNKDVGAVVVGFDRHFNYYKIQYGTLCIRENPGCLFIATNRDAVTHLTDAQEWAGGGSMVGAISGSTQLGVRVNHTQAKASDRSENFNNGRRWGEPKQGRQTEALTSLLSKLSVNGGGSEEADVMENIMTGGMEKVVEEESMMPKTGRRSVVSPTVQEPLNTIDLNPLSIETVVTGIEKQGVGKEKEESMMIIQSKGQGEEERETRVLKEISINECGVNPIMVHKSKENIDPSNNIKDVRTWKRMARSLGALPKGEVGLVDGVKCKAEGEVKPDLIRCIGNGKTTSVWDDAWIPGAPTTSVQRPQNRDEEVETVSDLIDDSGRWKDDVINRLFTADIISKIVGIVLSCPQQEDKWVWLGDARGGFTVKACYKYYMARYWRDINLFPEMQGWVQSGAKNNGGYVRFALYLLWEWRNLKKFDSIPPRMEQLWCKVTLLWEEMEEVSCNEKGQEMTLCRWEKPSGAVVKLNADAGTLPSGGGIVGSVLRNSDGQCVGAFTERYGGSSNPMVLEAEAIKRGIEFALSLGIEDITVESDAKLVVDFLCSDGNETSPLLLICNQIKLLCGSFKTSNFTWVPRCCNKVAHFLVCLAKDSIQDVRWVDSLPIDVIRFDV</sequence>
<comment type="function">
    <text evidence="12">Photorespiratory enzyme that dephosphorylates the 2-phosphoglycolate produced by the RuBisCO oxygenation reaction.</text>
</comment>
<keyword evidence="9" id="KW-0809">Transit peptide</keyword>
<keyword evidence="10" id="KW-0007">Acetylation</keyword>
<dbReference type="FunFam" id="3.40.50.1000:FF:000447">
    <property type="match status" value="1"/>
</dbReference>
<dbReference type="NCBIfam" id="TIGR01460">
    <property type="entry name" value="HAD-SF-IIA"/>
    <property type="match status" value="1"/>
</dbReference>
<comment type="caution">
    <text evidence="15">The sequence shown here is derived from an EMBL/GenBank/DDBJ whole genome shotgun (WGS) entry which is preliminary data.</text>
</comment>
<dbReference type="InterPro" id="IPR044730">
    <property type="entry name" value="RNase_H-like_dom_plant"/>
</dbReference>
<evidence type="ECO:0000256" key="6">
    <source>
        <dbReference type="ARBA" id="ARBA00022553"/>
    </source>
</evidence>
<evidence type="ECO:0000313" key="15">
    <source>
        <dbReference type="EMBL" id="KAF7805283.1"/>
    </source>
</evidence>
<dbReference type="FunFam" id="3.40.50.1000:FF:000039">
    <property type="entry name" value="Phosphoglycolate phosphatase"/>
    <property type="match status" value="1"/>
</dbReference>
<keyword evidence="6" id="KW-0597">Phosphoprotein</keyword>
<dbReference type="InterPro" id="IPR002156">
    <property type="entry name" value="RNaseH_domain"/>
</dbReference>
<dbReference type="GO" id="GO:0009507">
    <property type="term" value="C:chloroplast"/>
    <property type="evidence" value="ECO:0007669"/>
    <property type="project" value="UniProtKB-SubCell"/>
</dbReference>
<evidence type="ECO:0000256" key="1">
    <source>
        <dbReference type="ARBA" id="ARBA00000830"/>
    </source>
</evidence>
<dbReference type="CDD" id="cd06222">
    <property type="entry name" value="RNase_H_like"/>
    <property type="match status" value="1"/>
</dbReference>
<dbReference type="GO" id="GO:0004523">
    <property type="term" value="F:RNA-DNA hybrid ribonuclease activity"/>
    <property type="evidence" value="ECO:0007669"/>
    <property type="project" value="InterPro"/>
</dbReference>
<evidence type="ECO:0000256" key="5">
    <source>
        <dbReference type="ARBA" id="ARBA00022528"/>
    </source>
</evidence>
<dbReference type="InterPro" id="IPR036412">
    <property type="entry name" value="HAD-like_sf"/>
</dbReference>
<proteinExistence type="inferred from homology"/>
<dbReference type="GO" id="GO:0008967">
    <property type="term" value="F:phosphoglycolate phosphatase activity"/>
    <property type="evidence" value="ECO:0007669"/>
    <property type="project" value="UniProtKB-EC"/>
</dbReference>
<keyword evidence="8" id="KW-0378">Hydrolase</keyword>
<dbReference type="GO" id="GO:0003676">
    <property type="term" value="F:nucleic acid binding"/>
    <property type="evidence" value="ECO:0007669"/>
    <property type="project" value="InterPro"/>
</dbReference>
<name>A0A834SJD5_9FABA</name>
<dbReference type="GO" id="GO:0009853">
    <property type="term" value="P:photorespiration"/>
    <property type="evidence" value="ECO:0007669"/>
    <property type="project" value="UniProtKB-KW"/>
</dbReference>
<feature type="domain" description="RNase H type-1" evidence="14">
    <location>
        <begin position="695"/>
        <end position="804"/>
    </location>
</feature>
<keyword evidence="5" id="KW-0150">Chloroplast</keyword>
<evidence type="ECO:0000313" key="16">
    <source>
        <dbReference type="Proteomes" id="UP000634136"/>
    </source>
</evidence>
<evidence type="ECO:0000256" key="13">
    <source>
        <dbReference type="SAM" id="MobiDB-lite"/>
    </source>
</evidence>
<evidence type="ECO:0000256" key="9">
    <source>
        <dbReference type="ARBA" id="ARBA00022946"/>
    </source>
</evidence>
<keyword evidence="16" id="KW-1185">Reference proteome</keyword>
<dbReference type="InterPro" id="IPR006349">
    <property type="entry name" value="PGP_euk"/>
</dbReference>
<feature type="region of interest" description="Disordered" evidence="13">
    <location>
        <begin position="297"/>
        <end position="319"/>
    </location>
</feature>
<comment type="similarity">
    <text evidence="3">Belongs to the HAD-like hydrolase superfamily. CbbY/CbbZ/Gph/YieH family.</text>
</comment>
<dbReference type="Gene3D" id="3.40.50.1000">
    <property type="entry name" value="HAD superfamily/HAD-like"/>
    <property type="match status" value="2"/>
</dbReference>
<evidence type="ECO:0000256" key="8">
    <source>
        <dbReference type="ARBA" id="ARBA00022801"/>
    </source>
</evidence>
<dbReference type="NCBIfam" id="TIGR01452">
    <property type="entry name" value="PGP_euk"/>
    <property type="match status" value="1"/>
</dbReference>
<dbReference type="InterPro" id="IPR006357">
    <property type="entry name" value="HAD-SF_hydro_IIA"/>
</dbReference>
<organism evidence="15 16">
    <name type="scientific">Senna tora</name>
    <dbReference type="NCBI Taxonomy" id="362788"/>
    <lineage>
        <taxon>Eukaryota</taxon>
        <taxon>Viridiplantae</taxon>
        <taxon>Streptophyta</taxon>
        <taxon>Embryophyta</taxon>
        <taxon>Tracheophyta</taxon>
        <taxon>Spermatophyta</taxon>
        <taxon>Magnoliopsida</taxon>
        <taxon>eudicotyledons</taxon>
        <taxon>Gunneridae</taxon>
        <taxon>Pentapetalae</taxon>
        <taxon>rosids</taxon>
        <taxon>fabids</taxon>
        <taxon>Fabales</taxon>
        <taxon>Fabaceae</taxon>
        <taxon>Caesalpinioideae</taxon>
        <taxon>Cassia clade</taxon>
        <taxon>Senna</taxon>
    </lineage>
</organism>
<dbReference type="EMBL" id="JAAIUW010000013">
    <property type="protein sequence ID" value="KAF7805283.1"/>
    <property type="molecule type" value="Genomic_DNA"/>
</dbReference>
<evidence type="ECO:0000256" key="11">
    <source>
        <dbReference type="ARBA" id="ARBA00023238"/>
    </source>
</evidence>
<dbReference type="OrthoDB" id="686025at2759"/>
<dbReference type="Proteomes" id="UP000634136">
    <property type="component" value="Unassembled WGS sequence"/>
</dbReference>
<keyword evidence="11" id="KW-0601">Photorespiration</keyword>
<evidence type="ECO:0000256" key="7">
    <source>
        <dbReference type="ARBA" id="ARBA00022640"/>
    </source>
</evidence>
<dbReference type="PANTHER" id="PTHR19288:SF46">
    <property type="entry name" value="HALOACID DEHALOGENASE-LIKE HYDROLASE DOMAIN-CONTAINING PROTEIN 2"/>
    <property type="match status" value="1"/>
</dbReference>
<dbReference type="InterPro" id="IPR023214">
    <property type="entry name" value="HAD_sf"/>
</dbReference>
<reference evidence="15" key="1">
    <citation type="submission" date="2020-09" db="EMBL/GenBank/DDBJ databases">
        <title>Genome-Enabled Discovery of Anthraquinone Biosynthesis in Senna tora.</title>
        <authorList>
            <person name="Kang S.-H."/>
            <person name="Pandey R.P."/>
            <person name="Lee C.-M."/>
            <person name="Sim J.-S."/>
            <person name="Jeong J.-T."/>
            <person name="Choi B.-S."/>
            <person name="Jung M."/>
            <person name="Ginzburg D."/>
            <person name="Zhao K."/>
            <person name="Won S.Y."/>
            <person name="Oh T.-J."/>
            <person name="Yu Y."/>
            <person name="Kim N.-H."/>
            <person name="Lee O.R."/>
            <person name="Lee T.-H."/>
            <person name="Bashyal P."/>
            <person name="Kim T.-S."/>
            <person name="Lee W.-H."/>
            <person name="Kawkins C."/>
            <person name="Kim C.-K."/>
            <person name="Kim J.S."/>
            <person name="Ahn B.O."/>
            <person name="Rhee S.Y."/>
            <person name="Sohng J.K."/>
        </authorList>
    </citation>
    <scope>NUCLEOTIDE SEQUENCE</scope>
    <source>
        <tissue evidence="15">Leaf</tissue>
    </source>
</reference>